<dbReference type="InterPro" id="IPR052389">
    <property type="entry name" value="Sec_Metab_Biosynth-Assoc"/>
</dbReference>
<dbReference type="AlphaFoldDB" id="A0A8X8GF86"/>
<dbReference type="PANTHER" id="PTHR38110:SF1">
    <property type="entry name" value="THIOESTERASE DOMAIN-CONTAINING PROTEIN"/>
    <property type="match status" value="1"/>
</dbReference>
<dbReference type="InterPro" id="IPR042171">
    <property type="entry name" value="Acyl-CoA_hotdog"/>
</dbReference>
<evidence type="ECO:0000313" key="3">
    <source>
        <dbReference type="EMBL" id="MCF0264902.1"/>
    </source>
</evidence>
<dbReference type="Proteomes" id="UP000887320">
    <property type="component" value="Unassembled WGS sequence"/>
</dbReference>
<dbReference type="RefSeq" id="WP_105714641.1">
    <property type="nucleotide sequence ID" value="NZ_BKVV01000004.1"/>
</dbReference>
<evidence type="ECO:0000259" key="1">
    <source>
        <dbReference type="Pfam" id="PF13622"/>
    </source>
</evidence>
<comment type="caution">
    <text evidence="3">The sequence shown here is derived from an EMBL/GenBank/DDBJ whole genome shotgun (WGS) entry which is preliminary data.</text>
</comment>
<organism evidence="3 4">
    <name type="scientific">Acinetobacter guillouiae</name>
    <name type="common">Acinetobacter genomosp. 11</name>
    <dbReference type="NCBI Taxonomy" id="106649"/>
    <lineage>
        <taxon>Bacteria</taxon>
        <taxon>Pseudomonadati</taxon>
        <taxon>Pseudomonadota</taxon>
        <taxon>Gammaproteobacteria</taxon>
        <taxon>Moraxellales</taxon>
        <taxon>Moraxellaceae</taxon>
        <taxon>Acinetobacter</taxon>
    </lineage>
</organism>
<dbReference type="Pfam" id="PF20789">
    <property type="entry name" value="4HBT_3C"/>
    <property type="match status" value="1"/>
</dbReference>
<feature type="domain" description="Acyl-CoA thioesterase-like N-terminal HotDog" evidence="1">
    <location>
        <begin position="19"/>
        <end position="102"/>
    </location>
</feature>
<dbReference type="PANTHER" id="PTHR38110">
    <property type="entry name" value="CHROMOSOME 23, WHOLE GENOME SHOTGUN SEQUENCE"/>
    <property type="match status" value="1"/>
</dbReference>
<accession>A0A8X8GF86</accession>
<dbReference type="InterPro" id="IPR049450">
    <property type="entry name" value="ACOT8-like_C"/>
</dbReference>
<dbReference type="EMBL" id="JAHWXT010000003">
    <property type="protein sequence ID" value="MCF0264902.1"/>
    <property type="molecule type" value="Genomic_DNA"/>
</dbReference>
<dbReference type="Pfam" id="PF13622">
    <property type="entry name" value="4HBT_3"/>
    <property type="match status" value="1"/>
</dbReference>
<gene>
    <name evidence="3" type="ORF">KW868_10575</name>
</gene>
<dbReference type="Gene3D" id="2.40.160.210">
    <property type="entry name" value="Acyl-CoA thioesterase, double hotdog domain"/>
    <property type="match status" value="1"/>
</dbReference>
<feature type="domain" description="Acyl-CoA thioesterase-like C-terminal" evidence="2">
    <location>
        <begin position="129"/>
        <end position="262"/>
    </location>
</feature>
<protein>
    <submittedName>
        <fullName evidence="3">Thioesterase family protein</fullName>
    </submittedName>
</protein>
<dbReference type="CDD" id="cd00556">
    <property type="entry name" value="Thioesterase_II"/>
    <property type="match status" value="1"/>
</dbReference>
<dbReference type="CDD" id="cd03445">
    <property type="entry name" value="Thioesterase_II_repeat2"/>
    <property type="match status" value="1"/>
</dbReference>
<evidence type="ECO:0000313" key="4">
    <source>
        <dbReference type="Proteomes" id="UP000887320"/>
    </source>
</evidence>
<name>A0A8X8GF86_ACIGI</name>
<dbReference type="InterPro" id="IPR049449">
    <property type="entry name" value="TesB_ACOT8-like_N"/>
</dbReference>
<reference evidence="3" key="1">
    <citation type="submission" date="2021-07" db="EMBL/GenBank/DDBJ databases">
        <authorList>
            <person name="Fernandez M."/>
            <person name="Pereira P."/>
            <person name="Torres Tejerizo G.A."/>
            <person name="Gonzalez P."/>
            <person name="Agostini E."/>
        </authorList>
    </citation>
    <scope>NUCLEOTIDE SEQUENCE</scope>
    <source>
        <strain evidence="3">SFC 500-1A</strain>
    </source>
</reference>
<dbReference type="InterPro" id="IPR029069">
    <property type="entry name" value="HotDog_dom_sf"/>
</dbReference>
<evidence type="ECO:0000259" key="2">
    <source>
        <dbReference type="Pfam" id="PF20789"/>
    </source>
</evidence>
<sequence>MSLESLFQQIEQEEWIDIPQGWLQGRTIFGGLVAGMLVYKAIATIHDPVKKLLSCSVTFVGPVEETPVKLTAEILRQGKSVTTIEVRLWQNEAVQSILIASFGSQRDSKIQVSLEPQAPDFPSLDQINIVPKYLPFPECVKNFQLAWTEGNYPMSGSKQPDFSGWCRFDPELHANRAMNVSDIMTLMDVWPPGVLPMFKLPAPASTLTWQVTFIHPLQNQLNDWFKYKVITDFAEHGYATEHAYLWDEQNRLIAIARQTVTVFT</sequence>
<proteinExistence type="predicted"/>
<dbReference type="SUPFAM" id="SSF54637">
    <property type="entry name" value="Thioesterase/thiol ester dehydrase-isomerase"/>
    <property type="match status" value="2"/>
</dbReference>